<dbReference type="RefSeq" id="WP_059250169.1">
    <property type="nucleotide sequence ID" value="NZ_BAAAOQ010000002.1"/>
</dbReference>
<dbReference type="InterPro" id="IPR011033">
    <property type="entry name" value="PRC_barrel-like_sf"/>
</dbReference>
<proteinExistence type="predicted"/>
<evidence type="ECO:0000259" key="1">
    <source>
        <dbReference type="Pfam" id="PF05239"/>
    </source>
</evidence>
<dbReference type="Proteomes" id="UP001501391">
    <property type="component" value="Unassembled WGS sequence"/>
</dbReference>
<dbReference type="InterPro" id="IPR027275">
    <property type="entry name" value="PRC-brl_dom"/>
</dbReference>
<name>A0ABN3BBF3_9ACTN</name>
<protein>
    <recommendedName>
        <fullName evidence="1">PRC-barrel domain-containing protein</fullName>
    </recommendedName>
</protein>
<keyword evidence="3" id="KW-1185">Reference proteome</keyword>
<accession>A0ABN3BBF3</accession>
<evidence type="ECO:0000313" key="2">
    <source>
        <dbReference type="EMBL" id="GAA2191590.1"/>
    </source>
</evidence>
<sequence length="142" mass="14543">MMLFSRTIGLPVITGDDATSLGTVRDLTLDAAGAVVAGVRLSGGPDRTDALPWTAVAAVGPDALIVRSRHAADPEQTPLPAHHSPLGSRVLTDLGTEHGTVQDIAFDAASGRVLTLYTALGDIPGARLLGLGSYALVVRAQP</sequence>
<dbReference type="SUPFAM" id="SSF50346">
    <property type="entry name" value="PRC-barrel domain"/>
    <property type="match status" value="2"/>
</dbReference>
<evidence type="ECO:0000313" key="3">
    <source>
        <dbReference type="Proteomes" id="UP001501391"/>
    </source>
</evidence>
<comment type="caution">
    <text evidence="2">The sequence shown here is derived from an EMBL/GenBank/DDBJ whole genome shotgun (WGS) entry which is preliminary data.</text>
</comment>
<dbReference type="Pfam" id="PF05239">
    <property type="entry name" value="PRC"/>
    <property type="match status" value="1"/>
</dbReference>
<dbReference type="Gene3D" id="2.30.30.240">
    <property type="entry name" value="PRC-barrel domain"/>
    <property type="match status" value="1"/>
</dbReference>
<reference evidence="2 3" key="1">
    <citation type="journal article" date="2019" name="Int. J. Syst. Evol. Microbiol.">
        <title>The Global Catalogue of Microorganisms (GCM) 10K type strain sequencing project: providing services to taxonomists for standard genome sequencing and annotation.</title>
        <authorList>
            <consortium name="The Broad Institute Genomics Platform"/>
            <consortium name="The Broad Institute Genome Sequencing Center for Infectious Disease"/>
            <person name="Wu L."/>
            <person name="Ma J."/>
        </authorList>
    </citation>
    <scope>NUCLEOTIDE SEQUENCE [LARGE SCALE GENOMIC DNA]</scope>
    <source>
        <strain evidence="2 3">JCM 14924</strain>
    </source>
</reference>
<organism evidence="2 3">
    <name type="scientific">Streptomyces bangladeshensis</name>
    <dbReference type="NCBI Taxonomy" id="295352"/>
    <lineage>
        <taxon>Bacteria</taxon>
        <taxon>Bacillati</taxon>
        <taxon>Actinomycetota</taxon>
        <taxon>Actinomycetes</taxon>
        <taxon>Kitasatosporales</taxon>
        <taxon>Streptomycetaceae</taxon>
        <taxon>Streptomyces</taxon>
    </lineage>
</organism>
<feature type="domain" description="PRC-barrel" evidence="1">
    <location>
        <begin position="3"/>
        <end position="69"/>
    </location>
</feature>
<gene>
    <name evidence="2" type="ORF">GCM10009787_05510</name>
</gene>
<dbReference type="EMBL" id="BAAAOQ010000002">
    <property type="protein sequence ID" value="GAA2191590.1"/>
    <property type="molecule type" value="Genomic_DNA"/>
</dbReference>